<evidence type="ECO:0000313" key="8">
    <source>
        <dbReference type="EMBL" id="WKD48687.1"/>
    </source>
</evidence>
<dbReference type="HAMAP" id="MF_01114">
    <property type="entry name" value="RecX"/>
    <property type="match status" value="1"/>
</dbReference>
<comment type="similarity">
    <text evidence="2 5">Belongs to the RecX family.</text>
</comment>
<evidence type="ECO:0000256" key="1">
    <source>
        <dbReference type="ARBA" id="ARBA00004496"/>
    </source>
</evidence>
<dbReference type="Gene3D" id="1.10.10.10">
    <property type="entry name" value="Winged helix-like DNA-binding domain superfamily/Winged helix DNA-binding domain"/>
    <property type="match status" value="3"/>
</dbReference>
<dbReference type="PANTHER" id="PTHR33602">
    <property type="entry name" value="REGULATORY PROTEIN RECX FAMILY PROTEIN"/>
    <property type="match status" value="1"/>
</dbReference>
<dbReference type="EMBL" id="CP098023">
    <property type="protein sequence ID" value="WKD48687.1"/>
    <property type="molecule type" value="Genomic_DNA"/>
</dbReference>
<dbReference type="InterPro" id="IPR003783">
    <property type="entry name" value="Regulatory_RecX"/>
</dbReference>
<feature type="domain" description="RecX third three-helical" evidence="7">
    <location>
        <begin position="112"/>
        <end position="157"/>
    </location>
</feature>
<name>A0ABY9E7R7_9GAMM</name>
<evidence type="ECO:0000256" key="5">
    <source>
        <dbReference type="HAMAP-Rule" id="MF_01114"/>
    </source>
</evidence>
<comment type="subcellular location">
    <subcellularLocation>
        <location evidence="1 5">Cytoplasm</location>
    </subcellularLocation>
</comment>
<dbReference type="InterPro" id="IPR053924">
    <property type="entry name" value="RecX_HTH_2nd"/>
</dbReference>
<evidence type="ECO:0000259" key="7">
    <source>
        <dbReference type="Pfam" id="PF21981"/>
    </source>
</evidence>
<comment type="function">
    <text evidence="5">Modulates RecA activity.</text>
</comment>
<feature type="domain" description="RecX second three-helical" evidence="6">
    <location>
        <begin position="61"/>
        <end position="101"/>
    </location>
</feature>
<dbReference type="Pfam" id="PF21981">
    <property type="entry name" value="RecX_HTH3"/>
    <property type="match status" value="1"/>
</dbReference>
<evidence type="ECO:0000256" key="4">
    <source>
        <dbReference type="ARBA" id="ARBA00022490"/>
    </source>
</evidence>
<evidence type="ECO:0000259" key="6">
    <source>
        <dbReference type="Pfam" id="PF02631"/>
    </source>
</evidence>
<proteinExistence type="inferred from homology"/>
<keyword evidence="9" id="KW-1185">Reference proteome</keyword>
<reference evidence="8 9" key="1">
    <citation type="submission" date="2022-05" db="EMBL/GenBank/DDBJ databases">
        <title>Microbulbifer sp. nov., isolated from sponge.</title>
        <authorList>
            <person name="Gao L."/>
        </authorList>
    </citation>
    <scope>NUCLEOTIDE SEQUENCE [LARGE SCALE GENOMIC DNA]</scope>
    <source>
        <strain evidence="8 9">MI-G</strain>
    </source>
</reference>
<evidence type="ECO:0000256" key="2">
    <source>
        <dbReference type="ARBA" id="ARBA00009695"/>
    </source>
</evidence>
<dbReference type="PANTHER" id="PTHR33602:SF1">
    <property type="entry name" value="REGULATORY PROTEIN RECX FAMILY PROTEIN"/>
    <property type="match status" value="1"/>
</dbReference>
<evidence type="ECO:0000256" key="3">
    <source>
        <dbReference type="ARBA" id="ARBA00018111"/>
    </source>
</evidence>
<keyword evidence="4 5" id="KW-0963">Cytoplasm</keyword>
<dbReference type="InterPro" id="IPR036388">
    <property type="entry name" value="WH-like_DNA-bd_sf"/>
</dbReference>
<dbReference type="Proteomes" id="UP001321520">
    <property type="component" value="Chromosome"/>
</dbReference>
<protein>
    <recommendedName>
        <fullName evidence="3 5">Regulatory protein RecX</fullName>
    </recommendedName>
</protein>
<gene>
    <name evidence="5" type="primary">recX</name>
    <name evidence="8" type="ORF">M8T91_12300</name>
</gene>
<dbReference type="Pfam" id="PF02631">
    <property type="entry name" value="RecX_HTH2"/>
    <property type="match status" value="1"/>
</dbReference>
<organism evidence="8 9">
    <name type="scientific">Microbulbifer spongiae</name>
    <dbReference type="NCBI Taxonomy" id="2944933"/>
    <lineage>
        <taxon>Bacteria</taxon>
        <taxon>Pseudomonadati</taxon>
        <taxon>Pseudomonadota</taxon>
        <taxon>Gammaproteobacteria</taxon>
        <taxon>Cellvibrionales</taxon>
        <taxon>Microbulbiferaceae</taxon>
        <taxon>Microbulbifer</taxon>
    </lineage>
</organism>
<dbReference type="RefSeq" id="WP_301414455.1">
    <property type="nucleotide sequence ID" value="NZ_CP098023.1"/>
</dbReference>
<dbReference type="InterPro" id="IPR053925">
    <property type="entry name" value="RecX_HTH_3rd"/>
</dbReference>
<accession>A0ABY9E7R7</accession>
<sequence length="160" mass="18432">MPYSKQGISANFPQALLGAALALLARREYSRLELRRKLTGRFPDADFGALFEYLQRHNYQSDRRFAQVFVRSRVQRGQGPLRISRELQQRGIAGDLASGALTQAEVDWFAFAQEQLQRKYSVPIGAMPPDQRAKEYARRQRYLAYRGFPAEVIHWVLGDQ</sequence>
<evidence type="ECO:0000313" key="9">
    <source>
        <dbReference type="Proteomes" id="UP001321520"/>
    </source>
</evidence>